<sequence>MGSGRFLGLAWHYIDLVHIFPLLFLFSLFFPLLSIASIVSIFPPLRSFSFYQPLYHYSLLFFSYLSFYLDHFLTFFFYLGLFHFSYHFLLYFSRLLCRTLLLHDPSKSKSLATSYQNSPQPRHHCC</sequence>
<accession>A0A5N6TCY2</accession>
<protein>
    <submittedName>
        <fullName evidence="2">Uncharacterized protein</fullName>
    </submittedName>
</protein>
<organism evidence="2 3">
    <name type="scientific">Aspergillus avenaceus</name>
    <dbReference type="NCBI Taxonomy" id="36643"/>
    <lineage>
        <taxon>Eukaryota</taxon>
        <taxon>Fungi</taxon>
        <taxon>Dikarya</taxon>
        <taxon>Ascomycota</taxon>
        <taxon>Pezizomycotina</taxon>
        <taxon>Eurotiomycetes</taxon>
        <taxon>Eurotiomycetidae</taxon>
        <taxon>Eurotiales</taxon>
        <taxon>Aspergillaceae</taxon>
        <taxon>Aspergillus</taxon>
        <taxon>Aspergillus subgen. Circumdati</taxon>
    </lineage>
</organism>
<keyword evidence="1" id="KW-1133">Transmembrane helix</keyword>
<proteinExistence type="predicted"/>
<evidence type="ECO:0000313" key="3">
    <source>
        <dbReference type="Proteomes" id="UP000325780"/>
    </source>
</evidence>
<keyword evidence="1" id="KW-0812">Transmembrane</keyword>
<name>A0A5N6TCY2_ASPAV</name>
<keyword evidence="3" id="KW-1185">Reference proteome</keyword>
<dbReference type="OrthoDB" id="10616694at2759"/>
<evidence type="ECO:0000313" key="2">
    <source>
        <dbReference type="EMBL" id="KAE8144116.1"/>
    </source>
</evidence>
<dbReference type="Proteomes" id="UP000325780">
    <property type="component" value="Unassembled WGS sequence"/>
</dbReference>
<keyword evidence="1" id="KW-0472">Membrane</keyword>
<gene>
    <name evidence="2" type="ORF">BDV25DRAFT_119333</name>
</gene>
<feature type="transmembrane region" description="Helical" evidence="1">
    <location>
        <begin position="20"/>
        <end position="42"/>
    </location>
</feature>
<reference evidence="2 3" key="1">
    <citation type="submission" date="2019-04" db="EMBL/GenBank/DDBJ databases">
        <title>Friends and foes A comparative genomics study of 23 Aspergillus species from section Flavi.</title>
        <authorList>
            <consortium name="DOE Joint Genome Institute"/>
            <person name="Kjaerbolling I."/>
            <person name="Vesth T."/>
            <person name="Frisvad J.C."/>
            <person name="Nybo J.L."/>
            <person name="Theobald S."/>
            <person name="Kildgaard S."/>
            <person name="Isbrandt T."/>
            <person name="Kuo A."/>
            <person name="Sato A."/>
            <person name="Lyhne E.K."/>
            <person name="Kogle M.E."/>
            <person name="Wiebenga A."/>
            <person name="Kun R.S."/>
            <person name="Lubbers R.J."/>
            <person name="Makela M.R."/>
            <person name="Barry K."/>
            <person name="Chovatia M."/>
            <person name="Clum A."/>
            <person name="Daum C."/>
            <person name="Haridas S."/>
            <person name="He G."/>
            <person name="LaButti K."/>
            <person name="Lipzen A."/>
            <person name="Mondo S."/>
            <person name="Riley R."/>
            <person name="Salamov A."/>
            <person name="Simmons B.A."/>
            <person name="Magnuson J.K."/>
            <person name="Henrissat B."/>
            <person name="Mortensen U.H."/>
            <person name="Larsen T.O."/>
            <person name="Devries R.P."/>
            <person name="Grigoriev I.V."/>
            <person name="Machida M."/>
            <person name="Baker S.E."/>
            <person name="Andersen M.R."/>
        </authorList>
    </citation>
    <scope>NUCLEOTIDE SEQUENCE [LARGE SCALE GENOMIC DNA]</scope>
    <source>
        <strain evidence="2 3">IBT 18842</strain>
    </source>
</reference>
<dbReference type="AlphaFoldDB" id="A0A5N6TCY2"/>
<feature type="transmembrane region" description="Helical" evidence="1">
    <location>
        <begin position="75"/>
        <end position="97"/>
    </location>
</feature>
<evidence type="ECO:0000256" key="1">
    <source>
        <dbReference type="SAM" id="Phobius"/>
    </source>
</evidence>
<dbReference type="EMBL" id="ML742879">
    <property type="protein sequence ID" value="KAE8144116.1"/>
    <property type="molecule type" value="Genomic_DNA"/>
</dbReference>